<sequence length="241" mass="26700">MTCARRACHPYRCATPRAYAFPSYPALRCAVRATGGGLSAVFAAKRVAVEAAAAVVSFQPSTHAPVALQEQGEPSTPNLEPLLQPTPAELRAASSLLWGAFCDHQPAASLQHRRSNVHYSPGVNNRRRRDFDFRFPRSSQSLIYYEYTIGLLVSSHQLLVYLSSCSSPVPICQLGPGLVLSIGTYVVIDIDRRDHRICGHIMSFDRRIDVSTYRRIATYRDVSRRIVPITLVLLVFVNIGT</sequence>
<evidence type="ECO:0000313" key="1">
    <source>
        <dbReference type="EMBL" id="KAK7605580.1"/>
    </source>
</evidence>
<proteinExistence type="predicted"/>
<gene>
    <name evidence="1" type="ORF">V9T40_007438</name>
</gene>
<comment type="caution">
    <text evidence="1">The sequence shown here is derived from an EMBL/GenBank/DDBJ whole genome shotgun (WGS) entry which is preliminary data.</text>
</comment>
<organism evidence="1 2">
    <name type="scientific">Parthenolecanium corni</name>
    <dbReference type="NCBI Taxonomy" id="536013"/>
    <lineage>
        <taxon>Eukaryota</taxon>
        <taxon>Metazoa</taxon>
        <taxon>Ecdysozoa</taxon>
        <taxon>Arthropoda</taxon>
        <taxon>Hexapoda</taxon>
        <taxon>Insecta</taxon>
        <taxon>Pterygota</taxon>
        <taxon>Neoptera</taxon>
        <taxon>Paraneoptera</taxon>
        <taxon>Hemiptera</taxon>
        <taxon>Sternorrhyncha</taxon>
        <taxon>Coccoidea</taxon>
        <taxon>Coccidae</taxon>
        <taxon>Parthenolecanium</taxon>
    </lineage>
</organism>
<dbReference type="Proteomes" id="UP001367676">
    <property type="component" value="Unassembled WGS sequence"/>
</dbReference>
<accession>A0AAN9TV16</accession>
<evidence type="ECO:0000313" key="2">
    <source>
        <dbReference type="Proteomes" id="UP001367676"/>
    </source>
</evidence>
<dbReference type="AlphaFoldDB" id="A0AAN9TV16"/>
<dbReference type="EMBL" id="JBBCAQ010000002">
    <property type="protein sequence ID" value="KAK7605580.1"/>
    <property type="molecule type" value="Genomic_DNA"/>
</dbReference>
<reference evidence="1 2" key="1">
    <citation type="submission" date="2024-03" db="EMBL/GenBank/DDBJ databases">
        <title>Adaptation during the transition from Ophiocordyceps entomopathogen to insect associate is accompanied by gene loss and intensified selection.</title>
        <authorList>
            <person name="Ward C.M."/>
            <person name="Onetto C.A."/>
            <person name="Borneman A.R."/>
        </authorList>
    </citation>
    <scope>NUCLEOTIDE SEQUENCE [LARGE SCALE GENOMIC DNA]</scope>
    <source>
        <strain evidence="1">AWRI1</strain>
        <tissue evidence="1">Single Adult Female</tissue>
    </source>
</reference>
<protein>
    <submittedName>
        <fullName evidence="1">Uncharacterized protein</fullName>
    </submittedName>
</protein>
<name>A0AAN9TV16_9HEMI</name>
<keyword evidence="2" id="KW-1185">Reference proteome</keyword>